<dbReference type="EMBL" id="JAGEPA010000001">
    <property type="protein sequence ID" value="MBO1431246.1"/>
    <property type="molecule type" value="Genomic_DNA"/>
</dbReference>
<reference evidence="2" key="1">
    <citation type="journal article" date="2021" name="Int. J. Syst. Evol. Microbiol.">
        <title>Bradyrhizobium septentrionale sp. nov. (sv. septentrionale) and Bradyrhizobium quebecense sp. nov. (sv. septentrionale) associated with legumes native to Canada possess rearranged symbiosis genes and numerous insertion sequences.</title>
        <authorList>
            <person name="Bromfield E.S.P."/>
            <person name="Cloutier S."/>
        </authorList>
    </citation>
    <scope>NUCLEOTIDE SEQUENCE</scope>
    <source>
        <strain evidence="2">12S5</strain>
    </source>
</reference>
<gene>
    <name evidence="2" type="ORF">J4P68_17585</name>
</gene>
<evidence type="ECO:0000313" key="2">
    <source>
        <dbReference type="EMBL" id="MBO1431246.1"/>
    </source>
</evidence>
<dbReference type="RefSeq" id="WP_207833903.1">
    <property type="nucleotide sequence ID" value="NZ_CP088282.1"/>
</dbReference>
<dbReference type="Proteomes" id="UP000692816">
    <property type="component" value="Unassembled WGS sequence"/>
</dbReference>
<evidence type="ECO:0000313" key="3">
    <source>
        <dbReference type="Proteomes" id="UP000692816"/>
    </source>
</evidence>
<evidence type="ECO:0000256" key="1">
    <source>
        <dbReference type="SAM" id="MobiDB-lite"/>
    </source>
</evidence>
<name>A0ABS3MIF1_9BRAD</name>
<accession>A0ABS3MIF1</accession>
<proteinExistence type="predicted"/>
<feature type="region of interest" description="Disordered" evidence="1">
    <location>
        <begin position="1"/>
        <end position="20"/>
    </location>
</feature>
<evidence type="ECO:0008006" key="4">
    <source>
        <dbReference type="Google" id="ProtNLM"/>
    </source>
</evidence>
<keyword evidence="3" id="KW-1185">Reference proteome</keyword>
<protein>
    <recommendedName>
        <fullName evidence="4">Transcriptional regulator</fullName>
    </recommendedName>
</protein>
<organism evidence="2 3">
    <name type="scientific">Bradyrhizobium quebecense</name>
    <dbReference type="NCBI Taxonomy" id="2748629"/>
    <lineage>
        <taxon>Bacteria</taxon>
        <taxon>Pseudomonadati</taxon>
        <taxon>Pseudomonadota</taxon>
        <taxon>Alphaproteobacteria</taxon>
        <taxon>Hyphomicrobiales</taxon>
        <taxon>Nitrobacteraceae</taxon>
        <taxon>Bradyrhizobium</taxon>
    </lineage>
</organism>
<comment type="caution">
    <text evidence="2">The sequence shown here is derived from an EMBL/GenBank/DDBJ whole genome shotgun (WGS) entry which is preliminary data.</text>
</comment>
<sequence length="82" mass="8970">MTARKPTPSPASLARADRQRLAAEEGARAIAEVERDAASIRKNMERLRALREAREAKAAAEAELAPAQPAAKKKARVKRIVR</sequence>